<evidence type="ECO:0000313" key="2">
    <source>
        <dbReference type="Proteomes" id="UP001304071"/>
    </source>
</evidence>
<proteinExistence type="predicted"/>
<evidence type="ECO:0000313" key="1">
    <source>
        <dbReference type="EMBL" id="WPC75584.1"/>
    </source>
</evidence>
<reference evidence="1 2" key="1">
    <citation type="submission" date="2023-11" db="EMBL/GenBank/DDBJ databases">
        <title>Plant-associative lifestyle of Vibrio porteresiae and its evolutionary dynamics.</title>
        <authorList>
            <person name="Rameshkumar N."/>
            <person name="Kirti K."/>
        </authorList>
    </citation>
    <scope>NUCLEOTIDE SEQUENCE [LARGE SCALE GENOMIC DNA]</scope>
    <source>
        <strain evidence="1 2">MSSRF30</strain>
    </source>
</reference>
<name>A0ABZ0QGE8_9VIBR</name>
<organism evidence="1 2">
    <name type="scientific">Vibrio porteresiae DSM 19223</name>
    <dbReference type="NCBI Taxonomy" id="1123496"/>
    <lineage>
        <taxon>Bacteria</taxon>
        <taxon>Pseudomonadati</taxon>
        <taxon>Pseudomonadota</taxon>
        <taxon>Gammaproteobacteria</taxon>
        <taxon>Vibrionales</taxon>
        <taxon>Vibrionaceae</taxon>
        <taxon>Vibrio</taxon>
    </lineage>
</organism>
<dbReference type="Proteomes" id="UP001304071">
    <property type="component" value="Chromosome 2"/>
</dbReference>
<protein>
    <submittedName>
        <fullName evidence="1">Uncharacterized protein</fullName>
    </submittedName>
</protein>
<gene>
    <name evidence="1" type="ORF">R8Z52_21910</name>
</gene>
<dbReference type="EMBL" id="CP138204">
    <property type="protein sequence ID" value="WPC75584.1"/>
    <property type="molecule type" value="Genomic_DNA"/>
</dbReference>
<sequence>MMHADLVDMVDFINTLSDLGIKCHSNAPDSVKNSIENWLKATPNNTPLWDAVYAVDSDGILLPDVEDVITWALNKKQVA</sequence>
<keyword evidence="2" id="KW-1185">Reference proteome</keyword>
<dbReference type="RefSeq" id="WP_261897566.1">
    <property type="nucleotide sequence ID" value="NZ_AP024896.1"/>
</dbReference>
<accession>A0ABZ0QGE8</accession>